<evidence type="ECO:0000313" key="5">
    <source>
        <dbReference type="Proteomes" id="UP000830542"/>
    </source>
</evidence>
<accession>A0AAV3SHF5</accession>
<reference evidence="3" key="1">
    <citation type="journal article" date="2014" name="Int. J. Syst. Evol. Microbiol.">
        <title>Complete genome sequence of Corynebacterium casei LMG S-19264T (=DSM 44701T), isolated from a smear-ripened cheese.</title>
        <authorList>
            <consortium name="US DOE Joint Genome Institute (JGI-PGF)"/>
            <person name="Walter F."/>
            <person name="Albersmeier A."/>
            <person name="Kalinowski J."/>
            <person name="Ruckert C."/>
        </authorList>
    </citation>
    <scope>NUCLEOTIDE SEQUENCE</scope>
    <source>
        <strain evidence="3">JCM 12289</strain>
    </source>
</reference>
<dbReference type="InterPro" id="IPR057169">
    <property type="entry name" value="DUF7847"/>
</dbReference>
<dbReference type="KEGG" id="hdo:MUK72_12680"/>
<evidence type="ECO:0000313" key="4">
    <source>
        <dbReference type="EMBL" id="UOO94814.1"/>
    </source>
</evidence>
<dbReference type="Pfam" id="PF25231">
    <property type="entry name" value="DUF7847"/>
    <property type="match status" value="1"/>
</dbReference>
<reference evidence="4" key="2">
    <citation type="submission" date="2022-04" db="EMBL/GenBank/DDBJ databases">
        <title>Sequencing and genomic assembly of Halococcus dombrowskii.</title>
        <authorList>
            <person name="Lim S.W."/>
            <person name="MacLea K.S."/>
        </authorList>
    </citation>
    <scope>NUCLEOTIDE SEQUENCE</scope>
    <source>
        <strain evidence="4">H4</strain>
    </source>
</reference>
<dbReference type="EMBL" id="CP095005">
    <property type="protein sequence ID" value="UOO94814.1"/>
    <property type="molecule type" value="Genomic_DNA"/>
</dbReference>
<proteinExistence type="predicted"/>
<evidence type="ECO:0000259" key="2">
    <source>
        <dbReference type="Pfam" id="PF25231"/>
    </source>
</evidence>
<gene>
    <name evidence="3" type="ORF">GCM10008985_17760</name>
    <name evidence="4" type="ORF">MUK72_12680</name>
</gene>
<keyword evidence="1" id="KW-0812">Transmembrane</keyword>
<dbReference type="AlphaFoldDB" id="A0AAV3SHF5"/>
<sequence>MGAISAGRRSIAAVIRNPILIVVALVLGLVQLPQIFMQSVDSPAIVIASGLLSLLLLLLYPFFFGGIIGMGNEAVTGTTSLGTFVRAGKANYVSMLGALLIMMCLGVVYVIALFVIGAIGGFAVVSASGDAVGGAAILAIAAVVLVAFLLYFVLFFFIQFFGQAIVIDDLGAVDGFKRSVGAVRGHKLSTLGYMLVVMVISGVFGAFGAVLGLVGTFPATGGVQTPSLGVIAVAAVVFLVLTGVVGAFSMTYGVAFYRDIRPAESSTSP</sequence>
<keyword evidence="5" id="KW-1185">Reference proteome</keyword>
<keyword evidence="1" id="KW-1133">Transmembrane helix</keyword>
<feature type="transmembrane region" description="Helical" evidence="1">
    <location>
        <begin position="131"/>
        <end position="158"/>
    </location>
</feature>
<name>A0AAV3SHF5_HALDO</name>
<feature type="transmembrane region" description="Helical" evidence="1">
    <location>
        <begin position="92"/>
        <end position="125"/>
    </location>
</feature>
<dbReference type="Proteomes" id="UP000830542">
    <property type="component" value="Chromosome"/>
</dbReference>
<protein>
    <recommendedName>
        <fullName evidence="2">DUF7847 domain-containing protein</fullName>
    </recommendedName>
</protein>
<reference evidence="3" key="3">
    <citation type="submission" date="2023-12" db="EMBL/GenBank/DDBJ databases">
        <authorList>
            <person name="Sun Q."/>
            <person name="Inoue M."/>
        </authorList>
    </citation>
    <scope>NUCLEOTIDE SEQUENCE</scope>
    <source>
        <strain evidence="3">JCM 12289</strain>
    </source>
</reference>
<feature type="domain" description="DUF7847" evidence="2">
    <location>
        <begin position="3"/>
        <end position="259"/>
    </location>
</feature>
<dbReference type="EMBL" id="BAAADN010000026">
    <property type="protein sequence ID" value="GAA0461668.1"/>
    <property type="molecule type" value="Genomic_DNA"/>
</dbReference>
<evidence type="ECO:0000313" key="6">
    <source>
        <dbReference type="Proteomes" id="UP001500962"/>
    </source>
</evidence>
<organism evidence="3 6">
    <name type="scientific">Halococcus dombrowskii</name>
    <dbReference type="NCBI Taxonomy" id="179637"/>
    <lineage>
        <taxon>Archaea</taxon>
        <taxon>Methanobacteriati</taxon>
        <taxon>Methanobacteriota</taxon>
        <taxon>Stenosarchaea group</taxon>
        <taxon>Halobacteria</taxon>
        <taxon>Halobacteriales</taxon>
        <taxon>Halococcaceae</taxon>
        <taxon>Halococcus</taxon>
    </lineage>
</organism>
<dbReference type="RefSeq" id="WP_244701454.1">
    <property type="nucleotide sequence ID" value="NZ_BAAADN010000026.1"/>
</dbReference>
<evidence type="ECO:0000256" key="1">
    <source>
        <dbReference type="SAM" id="Phobius"/>
    </source>
</evidence>
<feature type="transmembrane region" description="Helical" evidence="1">
    <location>
        <begin position="44"/>
        <end position="71"/>
    </location>
</feature>
<feature type="transmembrane region" description="Helical" evidence="1">
    <location>
        <begin position="12"/>
        <end position="32"/>
    </location>
</feature>
<feature type="transmembrane region" description="Helical" evidence="1">
    <location>
        <begin position="193"/>
        <end position="217"/>
    </location>
</feature>
<evidence type="ECO:0000313" key="3">
    <source>
        <dbReference type="EMBL" id="GAA0461668.1"/>
    </source>
</evidence>
<feature type="transmembrane region" description="Helical" evidence="1">
    <location>
        <begin position="229"/>
        <end position="257"/>
    </location>
</feature>
<keyword evidence="1" id="KW-0472">Membrane</keyword>
<dbReference type="GeneID" id="71762718"/>
<dbReference type="Proteomes" id="UP001500962">
    <property type="component" value="Unassembled WGS sequence"/>
</dbReference>